<comment type="function">
    <text evidence="6">Demethylates proteins that have been reversibly carboxymethylated.</text>
</comment>
<dbReference type="AlphaFoldDB" id="J7S3T1"/>
<dbReference type="OMA" id="VMVCHHG"/>
<evidence type="ECO:0000256" key="4">
    <source>
        <dbReference type="ARBA" id="ARBA00022801"/>
    </source>
</evidence>
<dbReference type="HOGENOM" id="CLU_024818_3_0_1"/>
<sequence>MADGLRRKVALSHYEAAQLFLDGNPEEEVTENDAFGDLPSTVELKTTHSHHIHDNNTSNETTNQLINNPFLKWDSFFEHNIQVELKDRGYKFNVYYTLPTKFDFASLPIFMFHHGAGSSGLTFASLAKALNEKLDGQCGFFSFDARGHGDTQPLSRDRAQPQYNRDDYTLDFSALIDYHYNDILLASKVPKEKISLILVGHSLGGSICTFVYDLLSTAVRKSLLGVTMLDIVEEAAIQALRKVDHFLYETPNVFSSFEEAVDWHVNHSLFKSRSSAEIAIPALFKYSNSGRIMRITDLKTFRPFWDTWFSGLSHQFVVTPTCKLLILAGNDNLDKELIVGQMQGKYQLVVFQDSGHFIQEDVPTKTALTLIDFWKRNDNRNVVIKSNWGKAVK</sequence>
<proteinExistence type="inferred from homology"/>
<evidence type="ECO:0000259" key="8">
    <source>
        <dbReference type="Pfam" id="PF00561"/>
    </source>
</evidence>
<evidence type="ECO:0000313" key="9">
    <source>
        <dbReference type="EMBL" id="CCK68889.1"/>
    </source>
</evidence>
<feature type="active site" evidence="7">
    <location>
        <position position="356"/>
    </location>
</feature>
<feature type="active site" evidence="7">
    <location>
        <position position="230"/>
    </location>
</feature>
<dbReference type="InterPro" id="IPR029058">
    <property type="entry name" value="AB_hydrolase_fold"/>
</dbReference>
<keyword evidence="4 6" id="KW-0378">Hydrolase</keyword>
<evidence type="ECO:0000313" key="10">
    <source>
        <dbReference type="Proteomes" id="UP000006310"/>
    </source>
</evidence>
<accession>J7S3T1</accession>
<keyword evidence="10" id="KW-1185">Reference proteome</keyword>
<dbReference type="GO" id="GO:0005763">
    <property type="term" value="C:mitochondrial small ribosomal subunit"/>
    <property type="evidence" value="ECO:0007669"/>
    <property type="project" value="EnsemblFungi"/>
</dbReference>
<name>J7S3T1_HUIN7</name>
<organism evidence="9 10">
    <name type="scientific">Huiozyma naganishii (strain ATCC MYA-139 / BCRC 22969 / CBS 8797 / KCTC 17520 / NBRC 10181 / NCYC 3082 / Yp74L-3)</name>
    <name type="common">Yeast</name>
    <name type="synonym">Kazachstania naganishii</name>
    <dbReference type="NCBI Taxonomy" id="1071383"/>
    <lineage>
        <taxon>Eukaryota</taxon>
        <taxon>Fungi</taxon>
        <taxon>Dikarya</taxon>
        <taxon>Ascomycota</taxon>
        <taxon>Saccharomycotina</taxon>
        <taxon>Saccharomycetes</taxon>
        <taxon>Saccharomycetales</taxon>
        <taxon>Saccharomycetaceae</taxon>
        <taxon>Huiozyma</taxon>
    </lineage>
</organism>
<evidence type="ECO:0000256" key="7">
    <source>
        <dbReference type="PIRSR" id="PIRSR022950-1"/>
    </source>
</evidence>
<dbReference type="Proteomes" id="UP000006310">
    <property type="component" value="Chromosome 2"/>
</dbReference>
<dbReference type="KEGG" id="kng:KNAG_0B04550"/>
<feature type="active site" evidence="7">
    <location>
        <position position="202"/>
    </location>
</feature>
<feature type="domain" description="AB hydrolase-1" evidence="8">
    <location>
        <begin position="108"/>
        <end position="361"/>
    </location>
</feature>
<evidence type="ECO:0000256" key="3">
    <source>
        <dbReference type="ARBA" id="ARBA00022487"/>
    </source>
</evidence>
<dbReference type="Pfam" id="PF00561">
    <property type="entry name" value="Abhydrolase_1"/>
    <property type="match status" value="1"/>
</dbReference>
<dbReference type="STRING" id="1071383.J7S3T1"/>
<dbReference type="OrthoDB" id="194865at2759"/>
<dbReference type="PIRSF" id="PIRSF022950">
    <property type="entry name" value="PPase_methylesterase_euk"/>
    <property type="match status" value="1"/>
</dbReference>
<gene>
    <name evidence="9" type="primary">KNAG0B04550</name>
    <name evidence="9" type="ordered locus">KNAG_0B04550</name>
</gene>
<dbReference type="eggNOG" id="KOG2564">
    <property type="taxonomic scope" value="Eukaryota"/>
</dbReference>
<dbReference type="PANTHER" id="PTHR14189">
    <property type="entry name" value="PROTEIN PHOSPHATASE METHYLESTERASE-1 RELATED"/>
    <property type="match status" value="1"/>
</dbReference>
<comment type="catalytic activity">
    <reaction evidence="5">
        <text>[phosphatase 2A protein]-C-terminal L-leucine methyl ester + H2O = [phosphatase 2A protein]-C-terminal L-leucine + methanol + H(+)</text>
        <dbReference type="Rhea" id="RHEA:48548"/>
        <dbReference type="Rhea" id="RHEA-COMP:12134"/>
        <dbReference type="Rhea" id="RHEA-COMP:12135"/>
        <dbReference type="ChEBI" id="CHEBI:15377"/>
        <dbReference type="ChEBI" id="CHEBI:15378"/>
        <dbReference type="ChEBI" id="CHEBI:17790"/>
        <dbReference type="ChEBI" id="CHEBI:90516"/>
        <dbReference type="ChEBI" id="CHEBI:90517"/>
        <dbReference type="EC" id="3.1.1.89"/>
    </reaction>
</comment>
<evidence type="ECO:0000256" key="6">
    <source>
        <dbReference type="PIRNR" id="PIRNR022950"/>
    </source>
</evidence>
<dbReference type="PANTHER" id="PTHR14189:SF0">
    <property type="entry name" value="PROTEIN PHOSPHATASE METHYLESTERASE 1"/>
    <property type="match status" value="1"/>
</dbReference>
<dbReference type="GO" id="GO:0051723">
    <property type="term" value="F:protein methylesterase activity"/>
    <property type="evidence" value="ECO:0007669"/>
    <property type="project" value="UniProtKB-EC"/>
</dbReference>
<reference evidence="9 10" key="1">
    <citation type="journal article" date="2011" name="Proc. Natl. Acad. Sci. U.S.A.">
        <title>Evolutionary erosion of yeast sex chromosomes by mating-type switching accidents.</title>
        <authorList>
            <person name="Gordon J.L."/>
            <person name="Armisen D."/>
            <person name="Proux-Wera E."/>
            <person name="Oheigeartaigh S.S."/>
            <person name="Byrne K.P."/>
            <person name="Wolfe K.H."/>
        </authorList>
    </citation>
    <scope>NUCLEOTIDE SEQUENCE [LARGE SCALE GENOMIC DNA]</scope>
    <source>
        <strain evidence="10">ATCC MYA-139 / BCRC 22969 / CBS 8797 / CCRC 22969 / KCTC 17520 / NBRC 10181 / NCYC 3082</strain>
    </source>
</reference>
<keyword evidence="3 6" id="KW-0719">Serine esterase</keyword>
<evidence type="ECO:0000256" key="5">
    <source>
        <dbReference type="ARBA" id="ARBA00049203"/>
    </source>
</evidence>
<evidence type="ECO:0000256" key="2">
    <source>
        <dbReference type="ARBA" id="ARBA00020672"/>
    </source>
</evidence>
<dbReference type="EC" id="3.1.1.-" evidence="6"/>
<protein>
    <recommendedName>
        <fullName evidence="2 6">Protein phosphatase methylesterase 1</fullName>
        <shortName evidence="6">PME-1</shortName>
        <ecNumber evidence="6">3.1.1.-</ecNumber>
    </recommendedName>
</protein>
<dbReference type="EMBL" id="HE978315">
    <property type="protein sequence ID" value="CCK68889.1"/>
    <property type="molecule type" value="Genomic_DNA"/>
</dbReference>
<dbReference type="SUPFAM" id="SSF53474">
    <property type="entry name" value="alpha/beta-Hydrolases"/>
    <property type="match status" value="1"/>
</dbReference>
<dbReference type="RefSeq" id="XP_022463135.1">
    <property type="nucleotide sequence ID" value="XM_022606439.1"/>
</dbReference>
<dbReference type="InterPro" id="IPR016812">
    <property type="entry name" value="PPase_methylesterase_euk"/>
</dbReference>
<dbReference type="GeneID" id="34524539"/>
<dbReference type="Gene3D" id="3.40.50.1820">
    <property type="entry name" value="alpha/beta hydrolase"/>
    <property type="match status" value="1"/>
</dbReference>
<reference evidence="10" key="2">
    <citation type="submission" date="2012-08" db="EMBL/GenBank/DDBJ databases">
        <title>Genome sequence of Kazachstania naganishii.</title>
        <authorList>
            <person name="Gordon J.L."/>
            <person name="Armisen D."/>
            <person name="Proux-Wera E."/>
            <person name="OhEigeartaigh S.S."/>
            <person name="Byrne K.P."/>
            <person name="Wolfe K.H."/>
        </authorList>
    </citation>
    <scope>NUCLEOTIDE SEQUENCE [LARGE SCALE GENOMIC DNA]</scope>
    <source>
        <strain evidence="10">ATCC MYA-139 / BCRC 22969 / CBS 8797 / CCRC 22969 / KCTC 17520 / NBRC 10181 / NCYC 3082</strain>
    </source>
</reference>
<evidence type="ECO:0000256" key="1">
    <source>
        <dbReference type="ARBA" id="ARBA00008645"/>
    </source>
</evidence>
<dbReference type="InterPro" id="IPR000073">
    <property type="entry name" value="AB_hydrolase_1"/>
</dbReference>
<comment type="similarity">
    <text evidence="1 6">Belongs to the AB hydrolase superfamily.</text>
</comment>